<proteinExistence type="predicted"/>
<dbReference type="EMBL" id="CM046395">
    <property type="protein sequence ID" value="KAI8544173.1"/>
    <property type="molecule type" value="Genomic_DNA"/>
</dbReference>
<dbReference type="Proteomes" id="UP001062846">
    <property type="component" value="Chromosome 8"/>
</dbReference>
<gene>
    <name evidence="1" type="ORF">RHMOL_Rhmol08G0275200</name>
</gene>
<keyword evidence="2" id="KW-1185">Reference proteome</keyword>
<reference evidence="1" key="1">
    <citation type="submission" date="2022-02" db="EMBL/GenBank/DDBJ databases">
        <title>Plant Genome Project.</title>
        <authorList>
            <person name="Zhang R.-G."/>
        </authorList>
    </citation>
    <scope>NUCLEOTIDE SEQUENCE</scope>
    <source>
        <strain evidence="1">AT1</strain>
    </source>
</reference>
<organism evidence="1 2">
    <name type="scientific">Rhododendron molle</name>
    <name type="common">Chinese azalea</name>
    <name type="synonym">Azalea mollis</name>
    <dbReference type="NCBI Taxonomy" id="49168"/>
    <lineage>
        <taxon>Eukaryota</taxon>
        <taxon>Viridiplantae</taxon>
        <taxon>Streptophyta</taxon>
        <taxon>Embryophyta</taxon>
        <taxon>Tracheophyta</taxon>
        <taxon>Spermatophyta</taxon>
        <taxon>Magnoliopsida</taxon>
        <taxon>eudicotyledons</taxon>
        <taxon>Gunneridae</taxon>
        <taxon>Pentapetalae</taxon>
        <taxon>asterids</taxon>
        <taxon>Ericales</taxon>
        <taxon>Ericaceae</taxon>
        <taxon>Ericoideae</taxon>
        <taxon>Rhodoreae</taxon>
        <taxon>Rhododendron</taxon>
    </lineage>
</organism>
<evidence type="ECO:0000313" key="2">
    <source>
        <dbReference type="Proteomes" id="UP001062846"/>
    </source>
</evidence>
<sequence length="162" mass="18320">MIIWDKAEVIKVSDNALEHLEVPRGDKGCRYCTKLEEIGMMISEIDSYGNAHIDLNGKMEYFLGYGRSWLKVNLSFILTVLVRRASVLGALLHSKAEGNGLSEDLYSALLSLPRLEEVFEQLLAYVALAFWGWSGKERKLLLFRRHLTNAIAMTTIKCQGLI</sequence>
<comment type="caution">
    <text evidence="1">The sequence shown here is derived from an EMBL/GenBank/DDBJ whole genome shotgun (WGS) entry which is preliminary data.</text>
</comment>
<evidence type="ECO:0000313" key="1">
    <source>
        <dbReference type="EMBL" id="KAI8544173.1"/>
    </source>
</evidence>
<protein>
    <submittedName>
        <fullName evidence="1">Uncharacterized protein</fullName>
    </submittedName>
</protein>
<accession>A0ACC0MT09</accession>
<name>A0ACC0MT09_RHOML</name>